<dbReference type="InterPro" id="IPR041667">
    <property type="entry name" value="Cupin_8"/>
</dbReference>
<dbReference type="KEGG" id="gps:C427_2232"/>
<name>M4RL96_9ALTE</name>
<reference evidence="2 3" key="1">
    <citation type="journal article" date="2013" name="Genome Announc.">
        <title>Complete Genome Sequence of Glaciecola psychrophila Strain 170T.</title>
        <authorList>
            <person name="Yin J."/>
            <person name="Chen J."/>
            <person name="Liu G."/>
            <person name="Yu Y."/>
            <person name="Song L."/>
            <person name="Wang X."/>
            <person name="Qu X."/>
        </authorList>
    </citation>
    <scope>NUCLEOTIDE SEQUENCE [LARGE SCALE GENOMIC DNA]</scope>
    <source>
        <strain evidence="2 3">170</strain>
    </source>
</reference>
<dbReference type="eggNOG" id="COG2850">
    <property type="taxonomic scope" value="Bacteria"/>
</dbReference>
<dbReference type="Proteomes" id="UP000011864">
    <property type="component" value="Chromosome"/>
</dbReference>
<dbReference type="PROSITE" id="PS51184">
    <property type="entry name" value="JMJC"/>
    <property type="match status" value="1"/>
</dbReference>
<proteinExistence type="predicted"/>
<dbReference type="PATRIC" id="fig|1129794.4.peg.2209"/>
<evidence type="ECO:0000259" key="1">
    <source>
        <dbReference type="PROSITE" id="PS51184"/>
    </source>
</evidence>
<dbReference type="PANTHER" id="PTHR12461:SF105">
    <property type="entry name" value="HYPOXIA-INDUCIBLE FACTOR 1-ALPHA INHIBITOR"/>
    <property type="match status" value="1"/>
</dbReference>
<dbReference type="SUPFAM" id="SSF51197">
    <property type="entry name" value="Clavaminate synthase-like"/>
    <property type="match status" value="1"/>
</dbReference>
<dbReference type="InterPro" id="IPR014710">
    <property type="entry name" value="RmlC-like_jellyroll"/>
</dbReference>
<protein>
    <submittedName>
        <fullName evidence="2">Transcription factor jumonji jmjC domain-containing protein</fullName>
    </submittedName>
</protein>
<gene>
    <name evidence="2" type="ORF">C427_2232</name>
</gene>
<sequence>MTVAPHFDEASNIAVVAAGKRRFTFFPPEQIKNLYIGPLDFTPSGQPISLVNLRDPDLKRFPRYEEAYKNAMSVELNPGDAIYIPSP</sequence>
<dbReference type="OrthoDB" id="479699at2"/>
<dbReference type="Gene3D" id="2.60.120.10">
    <property type="entry name" value="Jelly Rolls"/>
    <property type="match status" value="1"/>
</dbReference>
<dbReference type="AlphaFoldDB" id="M4RL96"/>
<dbReference type="InterPro" id="IPR003347">
    <property type="entry name" value="JmjC_dom"/>
</dbReference>
<dbReference type="EMBL" id="CP003837">
    <property type="protein sequence ID" value="AGH44341.1"/>
    <property type="molecule type" value="Genomic_DNA"/>
</dbReference>
<accession>M4RL96</accession>
<dbReference type="PANTHER" id="PTHR12461">
    <property type="entry name" value="HYPOXIA-INDUCIBLE FACTOR 1 ALPHA INHIBITOR-RELATED"/>
    <property type="match status" value="1"/>
</dbReference>
<feature type="domain" description="JmjC" evidence="1">
    <location>
        <begin position="1"/>
        <end position="87"/>
    </location>
</feature>
<dbReference type="RefSeq" id="WP_015430723.1">
    <property type="nucleotide sequence ID" value="NC_020514.1"/>
</dbReference>
<dbReference type="STRING" id="1129794.C427_2232"/>
<evidence type="ECO:0000313" key="3">
    <source>
        <dbReference type="Proteomes" id="UP000011864"/>
    </source>
</evidence>
<evidence type="ECO:0000313" key="2">
    <source>
        <dbReference type="EMBL" id="AGH44341.1"/>
    </source>
</evidence>
<organism evidence="2 3">
    <name type="scientific">Paraglaciecola psychrophila 170</name>
    <dbReference type="NCBI Taxonomy" id="1129794"/>
    <lineage>
        <taxon>Bacteria</taxon>
        <taxon>Pseudomonadati</taxon>
        <taxon>Pseudomonadota</taxon>
        <taxon>Gammaproteobacteria</taxon>
        <taxon>Alteromonadales</taxon>
        <taxon>Alteromonadaceae</taxon>
        <taxon>Paraglaciecola</taxon>
    </lineage>
</organism>
<keyword evidence="3" id="KW-1185">Reference proteome</keyword>
<dbReference type="HOGENOM" id="CLU_2480547_0_0_6"/>
<dbReference type="Pfam" id="PF13621">
    <property type="entry name" value="Cupin_8"/>
    <property type="match status" value="1"/>
</dbReference>